<gene>
    <name evidence="2" type="ordered locus">SBI_06450</name>
</gene>
<dbReference type="EMBL" id="CP002047">
    <property type="protein sequence ID" value="ADI09570.1"/>
    <property type="molecule type" value="Genomic_DNA"/>
</dbReference>
<dbReference type="Proteomes" id="UP000000377">
    <property type="component" value="Chromosome"/>
</dbReference>
<evidence type="ECO:0000313" key="3">
    <source>
        <dbReference type="Proteomes" id="UP000000377"/>
    </source>
</evidence>
<feature type="region of interest" description="Disordered" evidence="1">
    <location>
        <begin position="1"/>
        <end position="29"/>
    </location>
</feature>
<sequence length="67" mass="7557">MVEHHEENGVLRRQPEQVGSHTVRGFAGERLRSGRGEPFLQLIGCHLVYIQDAIRRGAYALAKFAAR</sequence>
<accession>D7BU01</accession>
<dbReference type="HOGENOM" id="CLU_2810432_0_0_11"/>
<proteinExistence type="predicted"/>
<protein>
    <submittedName>
        <fullName evidence="2">Uncharacterized protein</fullName>
    </submittedName>
</protein>
<feature type="compositionally biased region" description="Basic and acidic residues" evidence="1">
    <location>
        <begin position="1"/>
        <end position="15"/>
    </location>
</feature>
<evidence type="ECO:0000313" key="2">
    <source>
        <dbReference type="EMBL" id="ADI09570.1"/>
    </source>
</evidence>
<evidence type="ECO:0000256" key="1">
    <source>
        <dbReference type="SAM" id="MobiDB-lite"/>
    </source>
</evidence>
<organism evidence="2 3">
    <name type="scientific">Streptomyces bingchenggensis (strain BCW-1)</name>
    <dbReference type="NCBI Taxonomy" id="749414"/>
    <lineage>
        <taxon>Bacteria</taxon>
        <taxon>Bacillati</taxon>
        <taxon>Actinomycetota</taxon>
        <taxon>Actinomycetes</taxon>
        <taxon>Kitasatosporales</taxon>
        <taxon>Streptomycetaceae</taxon>
        <taxon>Streptomyces</taxon>
    </lineage>
</organism>
<name>D7BU01_STRBB</name>
<dbReference type="AlphaFoldDB" id="D7BU01"/>
<reference evidence="2 3" key="1">
    <citation type="journal article" date="2010" name="J. Bacteriol.">
        <title>Genome sequence of the milbemycin-producing bacterium Streptomyces bingchenggensis.</title>
        <authorList>
            <person name="Wang X.J."/>
            <person name="Yan Y.J."/>
            <person name="Zhang B."/>
            <person name="An J."/>
            <person name="Wang J.J."/>
            <person name="Tian J."/>
            <person name="Jiang L."/>
            <person name="Chen Y.H."/>
            <person name="Huang S.X."/>
            <person name="Yin M."/>
            <person name="Zhang J."/>
            <person name="Gao A.L."/>
            <person name="Liu C.X."/>
            <person name="Zhu Z.X."/>
            <person name="Xiang W.S."/>
        </authorList>
    </citation>
    <scope>NUCLEOTIDE SEQUENCE [LARGE SCALE GENOMIC DNA]</scope>
    <source>
        <strain evidence="2 3">BCW-1</strain>
    </source>
</reference>
<dbReference type="KEGG" id="sbh:SBI_06450"/>
<keyword evidence="3" id="KW-1185">Reference proteome</keyword>